<proteinExistence type="predicted"/>
<dbReference type="PANTHER" id="PTHR33395:SF21">
    <property type="entry name" value="PERICARDIN"/>
    <property type="match status" value="1"/>
</dbReference>
<protein>
    <submittedName>
        <fullName evidence="1">Uncharacterized protein</fullName>
    </submittedName>
</protein>
<gene>
    <name evidence="1" type="ORF">O3M35_006124</name>
</gene>
<comment type="caution">
    <text evidence="1">The sequence shown here is derived from an EMBL/GenBank/DDBJ whole genome shotgun (WGS) entry which is preliminary data.</text>
</comment>
<evidence type="ECO:0000313" key="1">
    <source>
        <dbReference type="EMBL" id="KAK9508597.1"/>
    </source>
</evidence>
<organism evidence="1 2">
    <name type="scientific">Rhynocoris fuscipes</name>
    <dbReference type="NCBI Taxonomy" id="488301"/>
    <lineage>
        <taxon>Eukaryota</taxon>
        <taxon>Metazoa</taxon>
        <taxon>Ecdysozoa</taxon>
        <taxon>Arthropoda</taxon>
        <taxon>Hexapoda</taxon>
        <taxon>Insecta</taxon>
        <taxon>Pterygota</taxon>
        <taxon>Neoptera</taxon>
        <taxon>Paraneoptera</taxon>
        <taxon>Hemiptera</taxon>
        <taxon>Heteroptera</taxon>
        <taxon>Panheteroptera</taxon>
        <taxon>Cimicomorpha</taxon>
        <taxon>Reduviidae</taxon>
        <taxon>Harpactorinae</taxon>
        <taxon>Harpactorini</taxon>
        <taxon>Rhynocoris</taxon>
    </lineage>
</organism>
<dbReference type="GO" id="GO:0031012">
    <property type="term" value="C:extracellular matrix"/>
    <property type="evidence" value="ECO:0007669"/>
    <property type="project" value="TreeGrafter"/>
</dbReference>
<accession>A0AAW1DDL8</accession>
<dbReference type="EMBL" id="JAPXFL010000003">
    <property type="protein sequence ID" value="KAK9508597.1"/>
    <property type="molecule type" value="Genomic_DNA"/>
</dbReference>
<keyword evidence="2" id="KW-1185">Reference proteome</keyword>
<dbReference type="PANTHER" id="PTHR33395">
    <property type="entry name" value="TRANSCRIPTASE, PUTATIVE-RELATED-RELATED"/>
    <property type="match status" value="1"/>
</dbReference>
<sequence length="376" mass="43344">MKPRLMKMVEDVYTAGYKKRGECNNRPRWYEAERITNSLEYLIPIDNYHPPLSISFTTSSQTANLPYVQHRYDFRNGDYESLSYYLASVDWNAMYSMDLNDAVNFFYNVLYSGCDMFIPIKIVRNDKFPKWYSPELKHLIKQKKLAHKTFKTHPSVEHYNVFSRLRAECKKLSQTNYSSHLELVENDIAVDPKQFWSYVNSLKNNNDIPAAMYLGNKNCDKGCDIVNLFADHFGAVYNKNNLVLNDKYFNSCDNNIINVNNLDLSISDVFIAINKLKSNFSVGPDGIPSFLLKQCVFPISVPLHILFSKSLSTGSFPQSWKNSYDQSVWSKMNLNDEIRNVIINSNTSGSQSSRIGFAGSQNNLLTHHVVLRFTEI</sequence>
<dbReference type="Proteomes" id="UP001461498">
    <property type="component" value="Unassembled WGS sequence"/>
</dbReference>
<evidence type="ECO:0000313" key="2">
    <source>
        <dbReference type="Proteomes" id="UP001461498"/>
    </source>
</evidence>
<name>A0AAW1DDL8_9HEMI</name>
<dbReference type="AlphaFoldDB" id="A0AAW1DDL8"/>
<dbReference type="GO" id="GO:0007508">
    <property type="term" value="P:larval heart development"/>
    <property type="evidence" value="ECO:0007669"/>
    <property type="project" value="TreeGrafter"/>
</dbReference>
<dbReference type="GO" id="GO:0061343">
    <property type="term" value="P:cell adhesion involved in heart morphogenesis"/>
    <property type="evidence" value="ECO:0007669"/>
    <property type="project" value="TreeGrafter"/>
</dbReference>
<reference evidence="1 2" key="1">
    <citation type="submission" date="2022-12" db="EMBL/GenBank/DDBJ databases">
        <title>Chromosome-level genome assembly of true bugs.</title>
        <authorList>
            <person name="Ma L."/>
            <person name="Li H."/>
        </authorList>
    </citation>
    <scope>NUCLEOTIDE SEQUENCE [LARGE SCALE GENOMIC DNA]</scope>
    <source>
        <strain evidence="1">Lab_2022b</strain>
    </source>
</reference>